<gene>
    <name evidence="1" type="ORF">POL58_02900</name>
</gene>
<dbReference type="Proteomes" id="UP001217838">
    <property type="component" value="Unassembled WGS sequence"/>
</dbReference>
<reference evidence="1 2" key="1">
    <citation type="submission" date="2022-11" db="EMBL/GenBank/DDBJ databases">
        <title>Minimal conservation of predation-associated metabolite biosynthetic gene clusters underscores biosynthetic potential of Myxococcota including descriptions for ten novel species: Archangium lansinium sp. nov., Myxococcus landrumus sp. nov., Nannocystis bai.</title>
        <authorList>
            <person name="Ahearne A."/>
            <person name="Stevens C."/>
            <person name="Dowd S."/>
        </authorList>
    </citation>
    <scope>NUCLEOTIDE SEQUENCE [LARGE SCALE GENOMIC DNA]</scope>
    <source>
        <strain evidence="1 2">NCELM</strain>
    </source>
</reference>
<accession>A0ABT5AXU1</accession>
<dbReference type="RefSeq" id="WP_271994276.1">
    <property type="nucleotide sequence ID" value="NZ_JAQNDN010000001.1"/>
</dbReference>
<evidence type="ECO:0000313" key="2">
    <source>
        <dbReference type="Proteomes" id="UP001217838"/>
    </source>
</evidence>
<sequence length="98" mass="11074">MQAELDGEYPDLGIALLGVNERGHESGVPEMVAGRVIPFLQDVRKVDAWGEWEVTYRDVIILDRDSVPVGVFNLTEHDLSRMGEYEELKGMLLEVARM</sequence>
<organism evidence="1 2">
    <name type="scientific">Nannocystis radixulma</name>
    <dbReference type="NCBI Taxonomy" id="2995305"/>
    <lineage>
        <taxon>Bacteria</taxon>
        <taxon>Pseudomonadati</taxon>
        <taxon>Myxococcota</taxon>
        <taxon>Polyangia</taxon>
        <taxon>Nannocystales</taxon>
        <taxon>Nannocystaceae</taxon>
        <taxon>Nannocystis</taxon>
    </lineage>
</organism>
<evidence type="ECO:0000313" key="1">
    <source>
        <dbReference type="EMBL" id="MDC0666662.1"/>
    </source>
</evidence>
<protein>
    <submittedName>
        <fullName evidence="1">Uncharacterized protein</fullName>
    </submittedName>
</protein>
<proteinExistence type="predicted"/>
<dbReference type="EMBL" id="JAQNDN010000001">
    <property type="protein sequence ID" value="MDC0666662.1"/>
    <property type="molecule type" value="Genomic_DNA"/>
</dbReference>
<keyword evidence="2" id="KW-1185">Reference proteome</keyword>
<comment type="caution">
    <text evidence="1">The sequence shown here is derived from an EMBL/GenBank/DDBJ whole genome shotgun (WGS) entry which is preliminary data.</text>
</comment>
<name>A0ABT5AXU1_9BACT</name>